<dbReference type="Pfam" id="PF00001">
    <property type="entry name" value="7tm_1"/>
    <property type="match status" value="1"/>
</dbReference>
<proteinExistence type="predicted"/>
<dbReference type="OrthoDB" id="6142583at2759"/>
<feature type="transmembrane region" description="Helical" evidence="8">
    <location>
        <begin position="122"/>
        <end position="143"/>
    </location>
</feature>
<dbReference type="GO" id="GO:0004930">
    <property type="term" value="F:G protein-coupled receptor activity"/>
    <property type="evidence" value="ECO:0007669"/>
    <property type="project" value="UniProtKB-KW"/>
</dbReference>
<dbReference type="PRINTS" id="PR00237">
    <property type="entry name" value="GPCRRHODOPSN"/>
</dbReference>
<evidence type="ECO:0000256" key="7">
    <source>
        <dbReference type="ARBA" id="ARBA00023224"/>
    </source>
</evidence>
<keyword evidence="4" id="KW-0297">G-protein coupled receptor</keyword>
<feature type="transmembrane region" description="Helical" evidence="8">
    <location>
        <begin position="44"/>
        <end position="65"/>
    </location>
</feature>
<dbReference type="PANTHER" id="PTHR45695">
    <property type="entry name" value="LEUCOKININ RECEPTOR-RELATED"/>
    <property type="match status" value="1"/>
</dbReference>
<evidence type="ECO:0000256" key="5">
    <source>
        <dbReference type="ARBA" id="ARBA00023136"/>
    </source>
</evidence>
<keyword evidence="2 8" id="KW-0812">Transmembrane</keyword>
<evidence type="ECO:0000256" key="1">
    <source>
        <dbReference type="ARBA" id="ARBA00004141"/>
    </source>
</evidence>
<dbReference type="InterPro" id="IPR017452">
    <property type="entry name" value="GPCR_Rhodpsn_7TM"/>
</dbReference>
<name>A0A0L8HV27_OCTBM</name>
<dbReference type="GO" id="GO:0005886">
    <property type="term" value="C:plasma membrane"/>
    <property type="evidence" value="ECO:0007669"/>
    <property type="project" value="TreeGrafter"/>
</dbReference>
<keyword evidence="7" id="KW-0807">Transducer</keyword>
<dbReference type="AlphaFoldDB" id="A0A0L8HV27"/>
<comment type="subcellular location">
    <subcellularLocation>
        <location evidence="1">Membrane</location>
        <topology evidence="1">Multi-pass membrane protein</topology>
    </subcellularLocation>
</comment>
<organism evidence="10">
    <name type="scientific">Octopus bimaculoides</name>
    <name type="common">California two-spotted octopus</name>
    <dbReference type="NCBI Taxonomy" id="37653"/>
    <lineage>
        <taxon>Eukaryota</taxon>
        <taxon>Metazoa</taxon>
        <taxon>Spiralia</taxon>
        <taxon>Lophotrochozoa</taxon>
        <taxon>Mollusca</taxon>
        <taxon>Cephalopoda</taxon>
        <taxon>Coleoidea</taxon>
        <taxon>Octopodiformes</taxon>
        <taxon>Octopoda</taxon>
        <taxon>Incirrata</taxon>
        <taxon>Octopodidae</taxon>
        <taxon>Octopus</taxon>
    </lineage>
</organism>
<dbReference type="STRING" id="37653.A0A0L8HV27"/>
<dbReference type="PROSITE" id="PS50262">
    <property type="entry name" value="G_PROTEIN_RECEP_F1_2"/>
    <property type="match status" value="1"/>
</dbReference>
<dbReference type="InterPro" id="IPR000276">
    <property type="entry name" value="GPCR_Rhodpsn"/>
</dbReference>
<evidence type="ECO:0000256" key="3">
    <source>
        <dbReference type="ARBA" id="ARBA00022989"/>
    </source>
</evidence>
<dbReference type="EMBL" id="KQ417238">
    <property type="protein sequence ID" value="KOF93057.1"/>
    <property type="molecule type" value="Genomic_DNA"/>
</dbReference>
<accession>A0A0L8HV27</accession>
<evidence type="ECO:0000256" key="8">
    <source>
        <dbReference type="SAM" id="Phobius"/>
    </source>
</evidence>
<keyword evidence="3 8" id="KW-1133">Transmembrane helix</keyword>
<keyword evidence="5 8" id="KW-0472">Membrane</keyword>
<feature type="transmembrane region" description="Helical" evidence="8">
    <location>
        <begin position="85"/>
        <end position="110"/>
    </location>
</feature>
<evidence type="ECO:0000256" key="2">
    <source>
        <dbReference type="ARBA" id="ARBA00022692"/>
    </source>
</evidence>
<evidence type="ECO:0000259" key="9">
    <source>
        <dbReference type="PROSITE" id="PS50262"/>
    </source>
</evidence>
<evidence type="ECO:0000256" key="6">
    <source>
        <dbReference type="ARBA" id="ARBA00023170"/>
    </source>
</evidence>
<evidence type="ECO:0000256" key="4">
    <source>
        <dbReference type="ARBA" id="ARBA00023040"/>
    </source>
</evidence>
<protein>
    <recommendedName>
        <fullName evidence="9">G-protein coupled receptors family 1 profile domain-containing protein</fullName>
    </recommendedName>
</protein>
<sequence>MLDPRDKLILNSLISLIGLVGFIGNFLILRSLIVYKNMRIAHHVVIGGLALASILYILFEIPQTIVNFTSTRWNITDIWCNITNYMAHCSLIVVAFHLVVLSILNALILTNRPNMIISGKHALIIVVILFVVIFTAGVPFAFAYHVNKDLERCTFKPDLNDEFLLLIIITVCYFLPFGLVLITHIILHYITQRFFVDSIPEDKRKLSQLVLGLVIAYFFCQLPYHVVNIHLLYMLKDPNIQAEQFIMWNRISSYLLCLAQLSFSISPIVCAKLSKDFGDSFDEIINCTACVSSGNQRQGTLNASTPLTCSTLIGSENNV</sequence>
<feature type="transmembrane region" description="Helical" evidence="8">
    <location>
        <begin position="12"/>
        <end position="32"/>
    </location>
</feature>
<keyword evidence="6" id="KW-0675">Receptor</keyword>
<dbReference type="OMA" id="EVINCTL"/>
<feature type="transmembrane region" description="Helical" evidence="8">
    <location>
        <begin position="209"/>
        <end position="231"/>
    </location>
</feature>
<reference evidence="10" key="1">
    <citation type="submission" date="2015-07" db="EMBL/GenBank/DDBJ databases">
        <title>MeaNS - Measles Nucleotide Surveillance Program.</title>
        <authorList>
            <person name="Tran T."/>
            <person name="Druce J."/>
        </authorList>
    </citation>
    <scope>NUCLEOTIDE SEQUENCE</scope>
    <source>
        <strain evidence="10">UCB-OBI-ISO-001</strain>
        <tissue evidence="10">Gonad</tissue>
    </source>
</reference>
<dbReference type="CDD" id="cd00637">
    <property type="entry name" value="7tm_classA_rhodopsin-like"/>
    <property type="match status" value="1"/>
</dbReference>
<dbReference type="PANTHER" id="PTHR45695:SF9">
    <property type="entry name" value="LEUCOKININ RECEPTOR"/>
    <property type="match status" value="1"/>
</dbReference>
<dbReference type="SUPFAM" id="SSF81321">
    <property type="entry name" value="Family A G protein-coupled receptor-like"/>
    <property type="match status" value="1"/>
</dbReference>
<evidence type="ECO:0000313" key="10">
    <source>
        <dbReference type="EMBL" id="KOF93057.1"/>
    </source>
</evidence>
<gene>
    <name evidence="10" type="ORF">OCBIM_22005278mg</name>
</gene>
<dbReference type="Gene3D" id="1.20.1070.10">
    <property type="entry name" value="Rhodopsin 7-helix transmembrane proteins"/>
    <property type="match status" value="1"/>
</dbReference>
<feature type="transmembrane region" description="Helical" evidence="8">
    <location>
        <begin position="163"/>
        <end position="189"/>
    </location>
</feature>
<feature type="domain" description="G-protein coupled receptors family 1 profile" evidence="9">
    <location>
        <begin position="24"/>
        <end position="270"/>
    </location>
</feature>
<dbReference type="KEGG" id="obi:106868411"/>